<gene>
    <name evidence="8" type="primary">cysA_2</name>
    <name evidence="8" type="ORF">HDIA_1857</name>
</gene>
<dbReference type="SMART" id="SM00382">
    <property type="entry name" value="AAA"/>
    <property type="match status" value="1"/>
</dbReference>
<dbReference type="GO" id="GO:0015697">
    <property type="term" value="P:quaternary ammonium group transport"/>
    <property type="evidence" value="ECO:0007669"/>
    <property type="project" value="UniProtKB-ARBA"/>
</dbReference>
<evidence type="ECO:0000256" key="2">
    <source>
        <dbReference type="ARBA" id="ARBA00022448"/>
    </source>
</evidence>
<dbReference type="InterPro" id="IPR050093">
    <property type="entry name" value="ABC_SmlMolc_Importer"/>
</dbReference>
<keyword evidence="8" id="KW-0378">Hydrolase</keyword>
<accession>A0A2C9D5I5</accession>
<dbReference type="InterPro" id="IPR017871">
    <property type="entry name" value="ABC_transporter-like_CS"/>
</dbReference>
<keyword evidence="3" id="KW-0547">Nucleotide-binding</keyword>
<comment type="similarity">
    <text evidence="1">Belongs to the ABC transporter superfamily.</text>
</comment>
<dbReference type="Gene3D" id="3.40.50.300">
    <property type="entry name" value="P-loop containing nucleotide triphosphate hydrolases"/>
    <property type="match status" value="1"/>
</dbReference>
<evidence type="ECO:0000259" key="7">
    <source>
        <dbReference type="PROSITE" id="PS50893"/>
    </source>
</evidence>
<dbReference type="AlphaFoldDB" id="A0A2C9D5I5"/>
<dbReference type="KEGG" id="hdi:HDIA_1857"/>
<keyword evidence="2" id="KW-0813">Transport</keyword>
<dbReference type="NCBIfam" id="TIGR00968">
    <property type="entry name" value="3a0106s01"/>
    <property type="match status" value="1"/>
</dbReference>
<dbReference type="GO" id="GO:0015419">
    <property type="term" value="F:ABC-type sulfate transporter activity"/>
    <property type="evidence" value="ECO:0007669"/>
    <property type="project" value="InterPro"/>
</dbReference>
<evidence type="ECO:0000313" key="8">
    <source>
        <dbReference type="EMBL" id="SON55398.1"/>
    </source>
</evidence>
<dbReference type="InterPro" id="IPR013611">
    <property type="entry name" value="Transp-assoc_OB_typ2"/>
</dbReference>
<dbReference type="InterPro" id="IPR005666">
    <property type="entry name" value="Sulph_transpt1"/>
</dbReference>
<feature type="domain" description="ABC transporter" evidence="7">
    <location>
        <begin position="3"/>
        <end position="237"/>
    </location>
</feature>
<keyword evidence="9" id="KW-1185">Reference proteome</keyword>
<dbReference type="Pfam" id="PF08402">
    <property type="entry name" value="TOBE_2"/>
    <property type="match status" value="1"/>
</dbReference>
<evidence type="ECO:0000256" key="5">
    <source>
        <dbReference type="ARBA" id="ARBA00022967"/>
    </source>
</evidence>
<evidence type="ECO:0000256" key="4">
    <source>
        <dbReference type="ARBA" id="ARBA00022840"/>
    </source>
</evidence>
<evidence type="ECO:0000313" key="9">
    <source>
        <dbReference type="Proteomes" id="UP000223606"/>
    </source>
</evidence>
<dbReference type="GO" id="GO:0016887">
    <property type="term" value="F:ATP hydrolysis activity"/>
    <property type="evidence" value="ECO:0007669"/>
    <property type="project" value="InterPro"/>
</dbReference>
<evidence type="ECO:0000256" key="3">
    <source>
        <dbReference type="ARBA" id="ARBA00022741"/>
    </source>
</evidence>
<dbReference type="Pfam" id="PF00005">
    <property type="entry name" value="ABC_tran"/>
    <property type="match status" value="1"/>
</dbReference>
<keyword evidence="5" id="KW-1278">Translocase</keyword>
<protein>
    <submittedName>
        <fullName evidence="8">Sulfate/thiosulfate import ATP-binding protein CysA</fullName>
        <ecNumber evidence="8">3.6.3.25</ecNumber>
    </submittedName>
</protein>
<dbReference type="InterPro" id="IPR003439">
    <property type="entry name" value="ABC_transporter-like_ATP-bd"/>
</dbReference>
<dbReference type="InterPro" id="IPR027417">
    <property type="entry name" value="P-loop_NTPase"/>
</dbReference>
<dbReference type="EC" id="3.6.3.25" evidence="8"/>
<dbReference type="GO" id="GO:0005524">
    <property type="term" value="F:ATP binding"/>
    <property type="evidence" value="ECO:0007669"/>
    <property type="project" value="UniProtKB-KW"/>
</dbReference>
<keyword evidence="4 8" id="KW-0067">ATP-binding</keyword>
<dbReference type="FunFam" id="3.40.50.300:FF:000425">
    <property type="entry name" value="Probable ABC transporter, ATP-binding subunit"/>
    <property type="match status" value="1"/>
</dbReference>
<dbReference type="OrthoDB" id="9802264at2"/>
<dbReference type="RefSeq" id="WP_099555915.1">
    <property type="nucleotide sequence ID" value="NZ_LT960614.1"/>
</dbReference>
<dbReference type="SUPFAM" id="SSF52540">
    <property type="entry name" value="P-loop containing nucleoside triphosphate hydrolases"/>
    <property type="match status" value="1"/>
</dbReference>
<dbReference type="PANTHER" id="PTHR42781:SF4">
    <property type="entry name" value="SPERMIDINE_PUTRESCINE IMPORT ATP-BINDING PROTEIN POTA"/>
    <property type="match status" value="1"/>
</dbReference>
<dbReference type="InterPro" id="IPR003593">
    <property type="entry name" value="AAA+_ATPase"/>
</dbReference>
<proteinExistence type="inferred from homology"/>
<organism evidence="8 9">
    <name type="scientific">Hartmannibacter diazotrophicus</name>
    <dbReference type="NCBI Taxonomy" id="1482074"/>
    <lineage>
        <taxon>Bacteria</taxon>
        <taxon>Pseudomonadati</taxon>
        <taxon>Pseudomonadota</taxon>
        <taxon>Alphaproteobacteria</taxon>
        <taxon>Hyphomicrobiales</taxon>
        <taxon>Pleomorphomonadaceae</taxon>
        <taxon>Hartmannibacter</taxon>
    </lineage>
</organism>
<keyword evidence="6" id="KW-0764">Sulfate transport</keyword>
<dbReference type="InterPro" id="IPR008995">
    <property type="entry name" value="Mo/tungstate-bd_C_term_dom"/>
</dbReference>
<dbReference type="SUPFAM" id="SSF50331">
    <property type="entry name" value="MOP-like"/>
    <property type="match status" value="1"/>
</dbReference>
<dbReference type="PROSITE" id="PS00211">
    <property type="entry name" value="ABC_TRANSPORTER_1"/>
    <property type="match status" value="1"/>
</dbReference>
<sequence length="347" mass="38155">MRIDIRDLTKDFGHTPALHGIDLSIDSGELVALLGPSGSGKTTLLRIVAGLDMPTAGAVFFNHEDAATLTIQERNVGFVFQHYALFRHMTVADNIAFGLRARARGKRPGKTAISLKVEELLDLIQLNGFGDRYPAQLSGGQRQRVALARALAIEPRVLALDEPFGALDARVRKDLRQWLRRIHEQTGHTTLFVTHDQEEALELADRVVVMSNGRIEQVGTPEDIYDRPGSPFVCDFIGDMTRLVVDVRDGAPWIGNYRIDSRLPAAHPDGPAYLYVRPEQVRMSTDMTSGLPATVISRKRTGTSRRIGVRLVDNKALLDATETSDLASVPIGQTVGLQFDGSAIFPQ</sequence>
<dbReference type="CDD" id="cd03296">
    <property type="entry name" value="ABC_CysA_sulfate_importer"/>
    <property type="match status" value="1"/>
</dbReference>
<name>A0A2C9D5I5_9HYPH</name>
<dbReference type="EMBL" id="LT960614">
    <property type="protein sequence ID" value="SON55398.1"/>
    <property type="molecule type" value="Genomic_DNA"/>
</dbReference>
<dbReference type="PANTHER" id="PTHR42781">
    <property type="entry name" value="SPERMIDINE/PUTRESCINE IMPORT ATP-BINDING PROTEIN POTA"/>
    <property type="match status" value="1"/>
</dbReference>
<dbReference type="PROSITE" id="PS50893">
    <property type="entry name" value="ABC_TRANSPORTER_2"/>
    <property type="match status" value="1"/>
</dbReference>
<dbReference type="Proteomes" id="UP000223606">
    <property type="component" value="Chromosome 1"/>
</dbReference>
<dbReference type="GO" id="GO:0043190">
    <property type="term" value="C:ATP-binding cassette (ABC) transporter complex"/>
    <property type="evidence" value="ECO:0007669"/>
    <property type="project" value="InterPro"/>
</dbReference>
<reference evidence="9" key="1">
    <citation type="submission" date="2017-09" db="EMBL/GenBank/DDBJ databases">
        <title>Genome sequence of Nannocystis excedens DSM 71.</title>
        <authorList>
            <person name="Blom J."/>
        </authorList>
    </citation>
    <scope>NUCLEOTIDE SEQUENCE [LARGE SCALE GENOMIC DNA]</scope>
    <source>
        <strain evidence="9">type strain: E19</strain>
    </source>
</reference>
<evidence type="ECO:0000256" key="1">
    <source>
        <dbReference type="ARBA" id="ARBA00005417"/>
    </source>
</evidence>
<evidence type="ECO:0000256" key="6">
    <source>
        <dbReference type="ARBA" id="ARBA00023032"/>
    </source>
</evidence>